<proteinExistence type="predicted"/>
<accession>W5SLA1</accession>
<organism evidence="1">
    <name type="scientific">Borrelia miyamotoi FR64b</name>
    <dbReference type="NCBI Taxonomy" id="1292392"/>
    <lineage>
        <taxon>Bacteria</taxon>
        <taxon>Pseudomonadati</taxon>
        <taxon>Spirochaetota</taxon>
        <taxon>Spirochaetia</taxon>
        <taxon>Spirochaetales</taxon>
        <taxon>Borreliaceae</taxon>
        <taxon>Borrelia</taxon>
    </lineage>
</organism>
<reference evidence="1" key="1">
    <citation type="submission" date="2013-02" db="EMBL/GenBank/DDBJ databases">
        <title>Comparative genomics of Borrelia species.</title>
        <authorList>
            <person name="Schwan T.G."/>
            <person name="Raffel S.J."/>
            <person name="Porcella S.F."/>
        </authorList>
    </citation>
    <scope>NUCLEOTIDE SEQUENCE</scope>
    <source>
        <strain evidence="1">FR64b</strain>
        <plasmid evidence="1">unnamed</plasmid>
    </source>
</reference>
<gene>
    <name evidence="1" type="ORF">BOM_1303</name>
</gene>
<keyword evidence="1" id="KW-0614">Plasmid</keyword>
<dbReference type="EMBL" id="CP004238">
    <property type="protein sequence ID" value="AHH05846.1"/>
    <property type="molecule type" value="Genomic_DNA"/>
</dbReference>
<name>W5SLA1_9SPIR</name>
<dbReference type="AlphaFoldDB" id="W5SLA1"/>
<evidence type="ECO:0000313" key="1">
    <source>
        <dbReference type="EMBL" id="AHH05846.1"/>
    </source>
</evidence>
<protein>
    <submittedName>
        <fullName evidence="1">Integrase protein family protein</fullName>
    </submittedName>
</protein>
<sequence>MGRDGEVFYSLCVNVAKKRNNICIREVVVSKSEFESIMRAHKHYFDSKGKDCRRTYLFQKSKIRFKDNKININKIAVQFKSLLKSKRFKERKSIHLCRNIFIASLKSRGYKLI</sequence>
<dbReference type="HOGENOM" id="CLU_095227_2_0_12"/>
<geneLocation type="plasmid" evidence="1">
    <name>unnamed</name>
</geneLocation>